<name>A0A926ECR8_9FIRM</name>
<feature type="transmembrane region" description="Helical" evidence="1">
    <location>
        <begin position="17"/>
        <end position="38"/>
    </location>
</feature>
<comment type="caution">
    <text evidence="2">The sequence shown here is derived from an EMBL/GenBank/DDBJ whole genome shotgun (WGS) entry which is preliminary data.</text>
</comment>
<keyword evidence="1" id="KW-0812">Transmembrane</keyword>
<reference evidence="2" key="1">
    <citation type="submission" date="2020-08" db="EMBL/GenBank/DDBJ databases">
        <title>Genome public.</title>
        <authorList>
            <person name="Liu C."/>
            <person name="Sun Q."/>
        </authorList>
    </citation>
    <scope>NUCLEOTIDE SEQUENCE</scope>
    <source>
        <strain evidence="2">NSJ-54</strain>
    </source>
</reference>
<dbReference type="RefSeq" id="WP_262396931.1">
    <property type="nucleotide sequence ID" value="NZ_JACRTC010000001.1"/>
</dbReference>
<evidence type="ECO:0000256" key="1">
    <source>
        <dbReference type="SAM" id="Phobius"/>
    </source>
</evidence>
<dbReference type="Proteomes" id="UP000660861">
    <property type="component" value="Unassembled WGS sequence"/>
</dbReference>
<evidence type="ECO:0000313" key="3">
    <source>
        <dbReference type="Proteomes" id="UP000660861"/>
    </source>
</evidence>
<proteinExistence type="predicted"/>
<organism evidence="2 3">
    <name type="scientific">Zongyangia hominis</name>
    <dbReference type="NCBI Taxonomy" id="2763677"/>
    <lineage>
        <taxon>Bacteria</taxon>
        <taxon>Bacillati</taxon>
        <taxon>Bacillota</taxon>
        <taxon>Clostridia</taxon>
        <taxon>Eubacteriales</taxon>
        <taxon>Oscillospiraceae</taxon>
        <taxon>Zongyangia</taxon>
    </lineage>
</organism>
<keyword evidence="1" id="KW-0472">Membrane</keyword>
<evidence type="ECO:0000313" key="2">
    <source>
        <dbReference type="EMBL" id="MBC8569844.1"/>
    </source>
</evidence>
<protein>
    <submittedName>
        <fullName evidence="2">AtpZ/AtpI family protein</fullName>
    </submittedName>
</protein>
<gene>
    <name evidence="2" type="ORF">H8709_03255</name>
</gene>
<sequence>MPKDNGSPQKTSVIRGLVYYLELTLLLLLPILVLAWITYRLRQLYGWPNWTVIVGILLGTVAGIVCLYRFIMRQVKRDERHKDG</sequence>
<dbReference type="AlphaFoldDB" id="A0A926ECR8"/>
<keyword evidence="1" id="KW-1133">Transmembrane helix</keyword>
<accession>A0A926ECR8</accession>
<dbReference type="EMBL" id="JACRTC010000001">
    <property type="protein sequence ID" value="MBC8569844.1"/>
    <property type="molecule type" value="Genomic_DNA"/>
</dbReference>
<keyword evidence="3" id="KW-1185">Reference proteome</keyword>
<feature type="transmembrane region" description="Helical" evidence="1">
    <location>
        <begin position="50"/>
        <end position="71"/>
    </location>
</feature>